<feature type="region of interest" description="Disordered" evidence="6">
    <location>
        <begin position="298"/>
        <end position="360"/>
    </location>
</feature>
<evidence type="ECO:0000256" key="5">
    <source>
        <dbReference type="ARBA" id="ARBA00038359"/>
    </source>
</evidence>
<evidence type="ECO:0000256" key="2">
    <source>
        <dbReference type="ARBA" id="ARBA00022692"/>
    </source>
</evidence>
<gene>
    <name evidence="9" type="ORF">OHK93_004324</name>
</gene>
<feature type="domain" description="Rhodopsin" evidence="8">
    <location>
        <begin position="41"/>
        <end position="275"/>
    </location>
</feature>
<evidence type="ECO:0000256" key="7">
    <source>
        <dbReference type="SAM" id="Phobius"/>
    </source>
</evidence>
<dbReference type="AlphaFoldDB" id="A0AA43TSK7"/>
<comment type="similarity">
    <text evidence="5">Belongs to the SAT4 family.</text>
</comment>
<proteinExistence type="inferred from homology"/>
<keyword evidence="2 7" id="KW-0812">Transmembrane</keyword>
<keyword evidence="4 7" id="KW-0472">Membrane</keyword>
<name>A0AA43TSK7_9LECA</name>
<evidence type="ECO:0000256" key="1">
    <source>
        <dbReference type="ARBA" id="ARBA00004141"/>
    </source>
</evidence>
<feature type="compositionally biased region" description="Polar residues" evidence="6">
    <location>
        <begin position="307"/>
        <end position="338"/>
    </location>
</feature>
<feature type="transmembrane region" description="Helical" evidence="7">
    <location>
        <begin position="133"/>
        <end position="154"/>
    </location>
</feature>
<dbReference type="PANTHER" id="PTHR33048">
    <property type="entry name" value="PTH11-LIKE INTEGRAL MEMBRANE PROTEIN (AFU_ORTHOLOGUE AFUA_5G11245)"/>
    <property type="match status" value="1"/>
</dbReference>
<feature type="transmembrane region" description="Helical" evidence="7">
    <location>
        <begin position="174"/>
        <end position="202"/>
    </location>
</feature>
<dbReference type="Proteomes" id="UP001161017">
    <property type="component" value="Unassembled WGS sequence"/>
</dbReference>
<feature type="transmembrane region" description="Helical" evidence="7">
    <location>
        <begin position="214"/>
        <end position="235"/>
    </location>
</feature>
<evidence type="ECO:0000256" key="6">
    <source>
        <dbReference type="SAM" id="MobiDB-lite"/>
    </source>
</evidence>
<evidence type="ECO:0000313" key="10">
    <source>
        <dbReference type="Proteomes" id="UP001161017"/>
    </source>
</evidence>
<evidence type="ECO:0000313" key="9">
    <source>
        <dbReference type="EMBL" id="MDI1486134.1"/>
    </source>
</evidence>
<dbReference type="EMBL" id="JAPUFD010000002">
    <property type="protein sequence ID" value="MDI1486134.1"/>
    <property type="molecule type" value="Genomic_DNA"/>
</dbReference>
<evidence type="ECO:0000256" key="4">
    <source>
        <dbReference type="ARBA" id="ARBA00023136"/>
    </source>
</evidence>
<dbReference type="PANTHER" id="PTHR33048:SF123">
    <property type="entry name" value="INTEGRAL MEMBRANE PROTEIN"/>
    <property type="match status" value="1"/>
</dbReference>
<protein>
    <recommendedName>
        <fullName evidence="8">Rhodopsin domain-containing protein</fullName>
    </recommendedName>
</protein>
<keyword evidence="3 7" id="KW-1133">Transmembrane helix</keyword>
<feature type="transmembrane region" description="Helical" evidence="7">
    <location>
        <begin position="23"/>
        <end position="45"/>
    </location>
</feature>
<feature type="compositionally biased region" description="Gly residues" evidence="6">
    <location>
        <begin position="347"/>
        <end position="356"/>
    </location>
</feature>
<feature type="region of interest" description="Disordered" evidence="6">
    <location>
        <begin position="407"/>
        <end position="436"/>
    </location>
</feature>
<evidence type="ECO:0000256" key="3">
    <source>
        <dbReference type="ARBA" id="ARBA00022989"/>
    </source>
</evidence>
<reference evidence="9" key="1">
    <citation type="journal article" date="2023" name="Genome Biol. Evol.">
        <title>First Whole Genome Sequence and Flow Cytometry Genome Size Data for the Lichen-Forming Fungus Ramalina farinacea (Ascomycota).</title>
        <authorList>
            <person name="Llewellyn T."/>
            <person name="Mian S."/>
            <person name="Hill R."/>
            <person name="Leitch I.J."/>
            <person name="Gaya E."/>
        </authorList>
    </citation>
    <scope>NUCLEOTIDE SEQUENCE</scope>
    <source>
        <strain evidence="9">LIQ254RAFAR</strain>
    </source>
</reference>
<keyword evidence="10" id="KW-1185">Reference proteome</keyword>
<dbReference type="Pfam" id="PF20684">
    <property type="entry name" value="Fung_rhodopsin"/>
    <property type="match status" value="1"/>
</dbReference>
<dbReference type="InterPro" id="IPR049326">
    <property type="entry name" value="Rhodopsin_dom_fungi"/>
</dbReference>
<sequence>MATLTPAEILYEEQHINDDRRPMVAAANATFLAITVIAVALRFWSRRLARTPFGLDDVMILLAEVIFIFYVAVAFILINLGMGRHLITVTNPRAFVIWTMVAEACYAAVILCFKLAILLFYLRVFPQKWFRSIVITTGAFQTAVVITFIFIVIFQCVPIDAQWIPEKLPTATCVNYPVVILVGGILNTIVTIYILLMPMPLLYRLKIDSSRKRLIMLMFLVGVMECVAAIVRLQYVHAFKGADATWGNIPTVVATSCELGIGILCACIPTYRPLYTFLFHHSRFVSYWNSNASNSKSAGAKSGSNGLNKNNISNPTNGSATLAGSQLSNNSRSHTRGFSGTKIGAKAGKGGGGSGWGKWAPKSGHHSAGYLRSVGDEDVAGEEGEEMRHLKAMAAERGEIVVMQEMRRSVSDREESRSESQVDRDGAKRHIEGAMV</sequence>
<dbReference type="GO" id="GO:0016020">
    <property type="term" value="C:membrane"/>
    <property type="evidence" value="ECO:0007669"/>
    <property type="project" value="UniProtKB-SubCell"/>
</dbReference>
<organism evidence="9 10">
    <name type="scientific">Ramalina farinacea</name>
    <dbReference type="NCBI Taxonomy" id="258253"/>
    <lineage>
        <taxon>Eukaryota</taxon>
        <taxon>Fungi</taxon>
        <taxon>Dikarya</taxon>
        <taxon>Ascomycota</taxon>
        <taxon>Pezizomycotina</taxon>
        <taxon>Lecanoromycetes</taxon>
        <taxon>OSLEUM clade</taxon>
        <taxon>Lecanoromycetidae</taxon>
        <taxon>Lecanorales</taxon>
        <taxon>Lecanorineae</taxon>
        <taxon>Ramalinaceae</taxon>
        <taxon>Ramalina</taxon>
    </lineage>
</organism>
<accession>A0AA43TSK7</accession>
<evidence type="ECO:0000259" key="8">
    <source>
        <dbReference type="Pfam" id="PF20684"/>
    </source>
</evidence>
<dbReference type="InterPro" id="IPR052337">
    <property type="entry name" value="SAT4-like"/>
</dbReference>
<feature type="transmembrane region" description="Helical" evidence="7">
    <location>
        <begin position="57"/>
        <end position="82"/>
    </location>
</feature>
<comment type="caution">
    <text evidence="9">The sequence shown here is derived from an EMBL/GenBank/DDBJ whole genome shotgun (WGS) entry which is preliminary data.</text>
</comment>
<feature type="transmembrane region" description="Helical" evidence="7">
    <location>
        <begin position="94"/>
        <end position="121"/>
    </location>
</feature>
<comment type="subcellular location">
    <subcellularLocation>
        <location evidence="1">Membrane</location>
        <topology evidence="1">Multi-pass membrane protein</topology>
    </subcellularLocation>
</comment>